<feature type="domain" description="DUF2207" evidence="3">
    <location>
        <begin position="34"/>
        <end position="221"/>
    </location>
</feature>
<protein>
    <submittedName>
        <fullName evidence="5">Uncharacterized protein</fullName>
    </submittedName>
</protein>
<reference evidence="5 6" key="1">
    <citation type="submission" date="2018-11" db="EMBL/GenBank/DDBJ databases">
        <authorList>
            <person name="Wuyts S."/>
        </authorList>
    </citation>
    <scope>NUCLEOTIDE SEQUENCE [LARGE SCALE GENOMIC DNA]</scope>
    <source>
        <strain evidence="5">Lactobacillus mudanjiangensis AMBF249</strain>
    </source>
</reference>
<evidence type="ECO:0000259" key="4">
    <source>
        <dbReference type="Pfam" id="PF20990"/>
    </source>
</evidence>
<feature type="compositionally biased region" description="Gly residues" evidence="1">
    <location>
        <begin position="588"/>
        <end position="609"/>
    </location>
</feature>
<dbReference type="RefSeq" id="WP_130852395.1">
    <property type="nucleotide sequence ID" value="NZ_UYIG01000185.1"/>
</dbReference>
<feature type="transmembrane region" description="Helical" evidence="2">
    <location>
        <begin position="426"/>
        <end position="447"/>
    </location>
</feature>
<keyword evidence="2" id="KW-0812">Transmembrane</keyword>
<dbReference type="InterPro" id="IPR018702">
    <property type="entry name" value="DUF2207"/>
</dbReference>
<feature type="transmembrane region" description="Helical" evidence="2">
    <location>
        <begin position="265"/>
        <end position="285"/>
    </location>
</feature>
<dbReference type="EMBL" id="UYIG01000185">
    <property type="protein sequence ID" value="VDG30366.1"/>
    <property type="molecule type" value="Genomic_DNA"/>
</dbReference>
<evidence type="ECO:0000259" key="3">
    <source>
        <dbReference type="Pfam" id="PF09972"/>
    </source>
</evidence>
<feature type="transmembrane region" description="Helical" evidence="2">
    <location>
        <begin position="7"/>
        <end position="29"/>
    </location>
</feature>
<name>A0A660E2N0_9LACO</name>
<evidence type="ECO:0000313" key="5">
    <source>
        <dbReference type="EMBL" id="VDG30366.1"/>
    </source>
</evidence>
<gene>
    <name evidence="5" type="ORF">MUDAN_MDHGFNIF_01917</name>
</gene>
<dbReference type="InterPro" id="IPR048389">
    <property type="entry name" value="YciQ-like_C"/>
</dbReference>
<keyword evidence="2" id="KW-0472">Membrane</keyword>
<dbReference type="OrthoDB" id="2138002at2"/>
<evidence type="ECO:0000256" key="2">
    <source>
        <dbReference type="SAM" id="Phobius"/>
    </source>
</evidence>
<dbReference type="Proteomes" id="UP000289996">
    <property type="component" value="Unassembled WGS sequence"/>
</dbReference>
<dbReference type="Pfam" id="PF20990">
    <property type="entry name" value="DUF2207_C"/>
    <property type="match status" value="1"/>
</dbReference>
<evidence type="ECO:0000313" key="6">
    <source>
        <dbReference type="Proteomes" id="UP000289996"/>
    </source>
</evidence>
<organism evidence="5 6">
    <name type="scientific">Lactiplantibacillus mudanjiangensis</name>
    <dbReference type="NCBI Taxonomy" id="1296538"/>
    <lineage>
        <taxon>Bacteria</taxon>
        <taxon>Bacillati</taxon>
        <taxon>Bacillota</taxon>
        <taxon>Bacilli</taxon>
        <taxon>Lactobacillales</taxon>
        <taxon>Lactobacillaceae</taxon>
        <taxon>Lactiplantibacillus</taxon>
    </lineage>
</organism>
<feature type="region of interest" description="Disordered" evidence="1">
    <location>
        <begin position="581"/>
        <end position="609"/>
    </location>
</feature>
<proteinExistence type="predicted"/>
<keyword evidence="2" id="KW-1133">Transmembrane helix</keyword>
<feature type="domain" description="Predicted membrane protein YciQ-like C-terminal" evidence="4">
    <location>
        <begin position="299"/>
        <end position="535"/>
    </location>
</feature>
<evidence type="ECO:0000256" key="1">
    <source>
        <dbReference type="SAM" id="MobiDB-lite"/>
    </source>
</evidence>
<dbReference type="Pfam" id="PF09972">
    <property type="entry name" value="DUF2207"/>
    <property type="match status" value="1"/>
</dbReference>
<accession>A0A660E2N0</accession>
<sequence length="609" mass="66938">MQLTKRWWLVVMSLVSAWCVYLLGVPLIAHADYTINHYNVHIDVQKNGNAKVTQAMTYEFDDDYHGVFNVQDLRGLKGAQVEQVTSRLNQGKSQIAQANQTGANNTYQLTKTSKQMRFKLYRQVSDGDQLQVTYRYRLNGVVTNYADTAELNWKIIGTGWDVALKNVKLTVQLPAKKITALQAWTHGPLAGQTQVNRQAGRVVMTVARNPANQFVESHLVFPTSVTATNSRTSSKKRLAAVRKQEAALAKAANQRRQRRQLIRRVIYGAAVGSLMMALIGIWWWLRRHPANRHQRPIPINHSFEVPAVTPAVAQSLWRTRRPDTRALAAEILQAAANRELTITTEPGRKQPIVVLTKLKPLTNSFLATCFEKVTASETLTLSQLKAFGEKDKQGRLNDWFDDWQWSVDQEVTDYQDMNNYALTRNWLGFGWLITVLSLVVTGTGWLISPKVSLVSGAVTGIVAVAFWILALTKYRQIAINTDEGLILVNQINGFRQMLKDIGHFNTAEIGDLVLWEAILPYATAFGLAETVAAKLQVDFGTEALASGLLIYYPLFYGDLGGLDLSGTLGDSLSGALSASSTASSPSGDSGGFSGGSSGGFGGGSGGGAF</sequence>
<dbReference type="AlphaFoldDB" id="A0A660E2N0"/>
<feature type="transmembrane region" description="Helical" evidence="2">
    <location>
        <begin position="453"/>
        <end position="471"/>
    </location>
</feature>
<keyword evidence="6" id="KW-1185">Reference proteome</keyword>